<accession>A0A914VDC8</accession>
<feature type="compositionally biased region" description="Polar residues" evidence="1">
    <location>
        <begin position="62"/>
        <end position="73"/>
    </location>
</feature>
<dbReference type="AlphaFoldDB" id="A0A914VDC8"/>
<feature type="compositionally biased region" description="Basic and acidic residues" evidence="1">
    <location>
        <begin position="1"/>
        <end position="17"/>
    </location>
</feature>
<name>A0A914VDC8_9BILA</name>
<evidence type="ECO:0000256" key="1">
    <source>
        <dbReference type="SAM" id="MobiDB-lite"/>
    </source>
</evidence>
<dbReference type="Proteomes" id="UP000887566">
    <property type="component" value="Unplaced"/>
</dbReference>
<feature type="region of interest" description="Disordered" evidence="1">
    <location>
        <begin position="39"/>
        <end position="73"/>
    </location>
</feature>
<feature type="region of interest" description="Disordered" evidence="1">
    <location>
        <begin position="1"/>
        <end position="27"/>
    </location>
</feature>
<evidence type="ECO:0000313" key="3">
    <source>
        <dbReference type="WBParaSite" id="PSAMB.scaffold180size68608.g2963.t1"/>
    </source>
</evidence>
<reference evidence="3" key="1">
    <citation type="submission" date="2022-11" db="UniProtKB">
        <authorList>
            <consortium name="WormBaseParasite"/>
        </authorList>
    </citation>
    <scope>IDENTIFICATION</scope>
</reference>
<feature type="compositionally biased region" description="Low complexity" evidence="1">
    <location>
        <begin position="40"/>
        <end position="58"/>
    </location>
</feature>
<evidence type="ECO:0000313" key="2">
    <source>
        <dbReference type="Proteomes" id="UP000887566"/>
    </source>
</evidence>
<organism evidence="2 3">
    <name type="scientific">Plectus sambesii</name>
    <dbReference type="NCBI Taxonomy" id="2011161"/>
    <lineage>
        <taxon>Eukaryota</taxon>
        <taxon>Metazoa</taxon>
        <taxon>Ecdysozoa</taxon>
        <taxon>Nematoda</taxon>
        <taxon>Chromadorea</taxon>
        <taxon>Plectida</taxon>
        <taxon>Plectina</taxon>
        <taxon>Plectoidea</taxon>
        <taxon>Plectidae</taxon>
        <taxon>Plectus</taxon>
    </lineage>
</organism>
<keyword evidence="2" id="KW-1185">Reference proteome</keyword>
<protein>
    <submittedName>
        <fullName evidence="3">Uncharacterized protein</fullName>
    </submittedName>
</protein>
<sequence>MIGGRRIDSKGGSEGRRASTTTPIRERDRLIAETSAMILSAAGRSSPSTTTASTARRAATTKRQTCRQPKFSPSPNILWQRNALSPREMETVKFCPTTARLSLSLSPSCLNDKHATHLLLPYKEQMRNVPILPFTILSLHCER</sequence>
<proteinExistence type="predicted"/>
<dbReference type="WBParaSite" id="PSAMB.scaffold180size68608.g2963.t1">
    <property type="protein sequence ID" value="PSAMB.scaffold180size68608.g2963.t1"/>
    <property type="gene ID" value="PSAMB.scaffold180size68608.g2963"/>
</dbReference>